<evidence type="ECO:0000259" key="3">
    <source>
        <dbReference type="PROSITE" id="PS50043"/>
    </source>
</evidence>
<comment type="caution">
    <text evidence="4">The sequence shown here is derived from an EMBL/GenBank/DDBJ whole genome shotgun (WGS) entry which is preliminary data.</text>
</comment>
<gene>
    <name evidence="4" type="ORF">Msi02_73730</name>
</gene>
<feature type="domain" description="HTH luxR-type" evidence="3">
    <location>
        <begin position="862"/>
        <end position="927"/>
    </location>
</feature>
<dbReference type="Pfam" id="PF00196">
    <property type="entry name" value="GerE"/>
    <property type="match status" value="1"/>
</dbReference>
<dbReference type="InterPro" id="IPR041664">
    <property type="entry name" value="AAA_16"/>
</dbReference>
<dbReference type="CDD" id="cd06170">
    <property type="entry name" value="LuxR_C_like"/>
    <property type="match status" value="1"/>
</dbReference>
<proteinExistence type="predicted"/>
<dbReference type="InterPro" id="IPR016032">
    <property type="entry name" value="Sig_transdc_resp-reg_C-effctor"/>
</dbReference>
<name>A0ABQ4GYQ3_9ACTN</name>
<dbReference type="InterPro" id="IPR027417">
    <property type="entry name" value="P-loop_NTPase"/>
</dbReference>
<dbReference type="Proteomes" id="UP000660454">
    <property type="component" value="Unassembled WGS sequence"/>
</dbReference>
<dbReference type="PROSITE" id="PS50043">
    <property type="entry name" value="HTH_LUXR_2"/>
    <property type="match status" value="1"/>
</dbReference>
<evidence type="ECO:0000256" key="1">
    <source>
        <dbReference type="ARBA" id="ARBA00022741"/>
    </source>
</evidence>
<accession>A0ABQ4GYQ3</accession>
<protein>
    <submittedName>
        <fullName evidence="4">LuxR family transcriptional regulator</fullName>
    </submittedName>
</protein>
<dbReference type="SUPFAM" id="SSF52540">
    <property type="entry name" value="P-loop containing nucleoside triphosphate hydrolases"/>
    <property type="match status" value="1"/>
</dbReference>
<dbReference type="InterPro" id="IPR036388">
    <property type="entry name" value="WH-like_DNA-bd_sf"/>
</dbReference>
<dbReference type="InterPro" id="IPR000792">
    <property type="entry name" value="Tscrpt_reg_LuxR_C"/>
</dbReference>
<keyword evidence="2" id="KW-0067">ATP-binding</keyword>
<sequence>MTGGETAMAMVERGQELALLEALLASAVMGRGRVALVGGAVATGKSTLLHTFAEQAIELGALAVTATGSPLERDIPLGVLRQLVEDAPLVPQERERALSLLDEGVRAVTSGDGPDDRQLDAQLVSAICGVLLDLSERCPLVLVVDDVHHADRASLLCLAYLARRVRLAQIVLAFGHADQAWYTDAYFQTELLRQPHCRRVKLTRLSRAGVAAIAAERLGDRAAERLADELYAHSGGNPLLVTALTEDYAEAARTTHEAPSAVVTGEQYGQAVLACLERGDPRVARVAQGLAVLGDPAALDRLLGLPATDVHRDLHALGATGLTALGTFRHEAARQAILAAMDAGERVELHRRAAELAYGAGASPGVVARHLLEAGRVDAPWGVEILQEAARSALRSGQVDAAVGYLRLASCACADESQRAKIMTMLVRAEWRINPAAPAGRLTQLAEAMQRGSLRGGDAVVLARALLWHGRVDDAREVLDHVQEPGVATGHEALAELLVARLWLRAAYPPFLATLRDTAGEDALAGIVSVSASRRLESALALAEVLTQGPREEHADTVERILEGSGLDEMSMDTIENSLLTLVYAGRAGRAAPWCDLFGAEASARQAPSRRARLAAIRAEICIRQGDMPGAARHARTALETIPVGGWGVAVGGPLSSLILAHTAMGRYEAVREHLDVPVPEAMFQTRYGLHYLHARGRHSLATGYFALALRDFQRCGDLMREWDLDTPGLIPWRADAAEACLRMGQVQEARELLRAQLDGEVPDDLRGRGIALRLLAATLEPAERPALLRRATQSLQAAGDGYELARTLTDLVGTFEALGEYRRARTVAARARAVSAECGAGTPAVAASRTWDEAVPARPPAAEPVGALSDAERRVASLAAAGYTNREIATRLYITVSTVEQHLTRTYRKLGIARRADLPLVLEFGDQAAT</sequence>
<dbReference type="PRINTS" id="PR00038">
    <property type="entry name" value="HTHLUXR"/>
</dbReference>
<dbReference type="RefSeq" id="WP_239109078.1">
    <property type="nucleotide sequence ID" value="NZ_BOOF01000055.1"/>
</dbReference>
<dbReference type="Gene3D" id="1.10.10.10">
    <property type="entry name" value="Winged helix-like DNA-binding domain superfamily/Winged helix DNA-binding domain"/>
    <property type="match status" value="1"/>
</dbReference>
<evidence type="ECO:0000256" key="2">
    <source>
        <dbReference type="ARBA" id="ARBA00022840"/>
    </source>
</evidence>
<evidence type="ECO:0000313" key="4">
    <source>
        <dbReference type="EMBL" id="GIH66556.1"/>
    </source>
</evidence>
<dbReference type="SMART" id="SM00421">
    <property type="entry name" value="HTH_LUXR"/>
    <property type="match status" value="1"/>
</dbReference>
<dbReference type="Pfam" id="PF13191">
    <property type="entry name" value="AAA_16"/>
    <property type="match status" value="1"/>
</dbReference>
<evidence type="ECO:0000313" key="5">
    <source>
        <dbReference type="Proteomes" id="UP000660454"/>
    </source>
</evidence>
<keyword evidence="5" id="KW-1185">Reference proteome</keyword>
<dbReference type="PROSITE" id="PS00622">
    <property type="entry name" value="HTH_LUXR_1"/>
    <property type="match status" value="1"/>
</dbReference>
<dbReference type="PANTHER" id="PTHR16305:SF35">
    <property type="entry name" value="TRANSCRIPTIONAL ACTIVATOR DOMAIN"/>
    <property type="match status" value="1"/>
</dbReference>
<dbReference type="PANTHER" id="PTHR16305">
    <property type="entry name" value="TESTICULAR SOLUBLE ADENYLYL CYCLASE"/>
    <property type="match status" value="1"/>
</dbReference>
<keyword evidence="1" id="KW-0547">Nucleotide-binding</keyword>
<reference evidence="4 5" key="1">
    <citation type="submission" date="2021-01" db="EMBL/GenBank/DDBJ databases">
        <title>Whole genome shotgun sequence of Microbispora siamensis NBRC 104113.</title>
        <authorList>
            <person name="Komaki H."/>
            <person name="Tamura T."/>
        </authorList>
    </citation>
    <scope>NUCLEOTIDE SEQUENCE [LARGE SCALE GENOMIC DNA]</scope>
    <source>
        <strain evidence="4 5">NBRC 104113</strain>
    </source>
</reference>
<organism evidence="4 5">
    <name type="scientific">Microbispora siamensis</name>
    <dbReference type="NCBI Taxonomy" id="564413"/>
    <lineage>
        <taxon>Bacteria</taxon>
        <taxon>Bacillati</taxon>
        <taxon>Actinomycetota</taxon>
        <taxon>Actinomycetes</taxon>
        <taxon>Streptosporangiales</taxon>
        <taxon>Streptosporangiaceae</taxon>
        <taxon>Microbispora</taxon>
    </lineage>
</organism>
<dbReference type="SUPFAM" id="SSF46894">
    <property type="entry name" value="C-terminal effector domain of the bipartite response regulators"/>
    <property type="match status" value="1"/>
</dbReference>
<dbReference type="EMBL" id="BOOF01000055">
    <property type="protein sequence ID" value="GIH66556.1"/>
    <property type="molecule type" value="Genomic_DNA"/>
</dbReference>